<keyword evidence="2" id="KW-1185">Reference proteome</keyword>
<reference evidence="1 2" key="1">
    <citation type="submission" date="2016-11" db="EMBL/GenBank/DDBJ databases">
        <authorList>
            <person name="Jaros S."/>
            <person name="Januszkiewicz K."/>
            <person name="Wedrychowicz H."/>
        </authorList>
    </citation>
    <scope>NUCLEOTIDE SEQUENCE [LARGE SCALE GENOMIC DNA]</scope>
    <source>
        <strain evidence="1 2">DSM 26897</strain>
    </source>
</reference>
<dbReference type="OrthoDB" id="714262at2"/>
<name>A0A1M5FCA4_9BACT</name>
<dbReference type="InterPro" id="IPR008969">
    <property type="entry name" value="CarboxyPept-like_regulatory"/>
</dbReference>
<evidence type="ECO:0000313" key="2">
    <source>
        <dbReference type="Proteomes" id="UP000184368"/>
    </source>
</evidence>
<evidence type="ECO:0000313" key="1">
    <source>
        <dbReference type="EMBL" id="SHF88671.1"/>
    </source>
</evidence>
<dbReference type="EMBL" id="FQUO01000013">
    <property type="protein sequence ID" value="SHF88671.1"/>
    <property type="molecule type" value="Genomic_DNA"/>
</dbReference>
<organism evidence="1 2">
    <name type="scientific">Cnuella takakiae</name>
    <dbReference type="NCBI Taxonomy" id="1302690"/>
    <lineage>
        <taxon>Bacteria</taxon>
        <taxon>Pseudomonadati</taxon>
        <taxon>Bacteroidota</taxon>
        <taxon>Chitinophagia</taxon>
        <taxon>Chitinophagales</taxon>
        <taxon>Chitinophagaceae</taxon>
        <taxon>Cnuella</taxon>
    </lineage>
</organism>
<protein>
    <submittedName>
        <fullName evidence="1">CarboxypepD_reg-like domain-containing protein</fullName>
    </submittedName>
</protein>
<dbReference type="Proteomes" id="UP000184368">
    <property type="component" value="Unassembled WGS sequence"/>
</dbReference>
<accession>A0A1M5FCA4</accession>
<proteinExistence type="predicted"/>
<dbReference type="Pfam" id="PF13715">
    <property type="entry name" value="CarbopepD_reg_2"/>
    <property type="match status" value="1"/>
</dbReference>
<dbReference type="STRING" id="1302690.BUE76_03350"/>
<gene>
    <name evidence="1" type="ORF">SAMN05444008_113119</name>
</gene>
<dbReference type="RefSeq" id="WP_073045402.1">
    <property type="nucleotide sequence ID" value="NZ_FQUO01000013.1"/>
</dbReference>
<dbReference type="SUPFAM" id="SSF49464">
    <property type="entry name" value="Carboxypeptidase regulatory domain-like"/>
    <property type="match status" value="1"/>
</dbReference>
<dbReference type="AlphaFoldDB" id="A0A1M5FCA4"/>
<sequence>MRLLHVPVLIKPLLLVVACLLGSAALAQYRIQGTVFDSSRSVPLEAVSVISTSGAGTVTDANGRYNIAVGEKDSIWFSYLGKPTMKFPVLGINDINQFNIALQVRVTVMRDLRIRPRNYREDSLQNREDYAKAFNFQRPNLGTMTSIGPTGAGIDINELIRVFQFRKNKSMERFQARLLLQEQDKYIDYRFNKALVRRLTNLTGEDLDAFMKAHRPTYEFTVYSNDYDFQAYIKEAHRMWSRSKGF</sequence>